<keyword evidence="4" id="KW-0677">Repeat</keyword>
<keyword evidence="10" id="KW-1185">Reference proteome</keyword>
<dbReference type="PANTHER" id="PTHR32411">
    <property type="entry name" value="CYSTEINE-RICH REPEAT SECRETORY PROTEIN 38-RELATED"/>
    <property type="match status" value="1"/>
</dbReference>
<dbReference type="Proteomes" id="UP001179952">
    <property type="component" value="Unassembled WGS sequence"/>
</dbReference>
<gene>
    <name evidence="9" type="ORF">QJS04_geneDACA008576</name>
</gene>
<dbReference type="PANTHER" id="PTHR32411:SF43">
    <property type="entry name" value="CYSTEINE-RICH REPEAT SECRETORY PROTEIN 38"/>
    <property type="match status" value="1"/>
</dbReference>
<evidence type="ECO:0000256" key="3">
    <source>
        <dbReference type="ARBA" id="ARBA00022729"/>
    </source>
</evidence>
<feature type="domain" description="Gnk2-homologous" evidence="8">
    <location>
        <begin position="30"/>
        <end position="131"/>
    </location>
</feature>
<name>A0AAV9AJB0_ACOGR</name>
<evidence type="ECO:0000313" key="10">
    <source>
        <dbReference type="Proteomes" id="UP001179952"/>
    </source>
</evidence>
<evidence type="ECO:0000256" key="6">
    <source>
        <dbReference type="SAM" id="MobiDB-lite"/>
    </source>
</evidence>
<feature type="domain" description="Gnk2-homologous" evidence="8">
    <location>
        <begin position="137"/>
        <end position="244"/>
    </location>
</feature>
<keyword evidence="2" id="KW-0964">Secreted</keyword>
<accession>A0AAV9AJB0</accession>
<dbReference type="InterPro" id="IPR050581">
    <property type="entry name" value="CRR_secretory_protein"/>
</dbReference>
<comment type="similarity">
    <text evidence="5">Belongs to the cysteine-rich repeat secretory protein family.</text>
</comment>
<evidence type="ECO:0000256" key="4">
    <source>
        <dbReference type="ARBA" id="ARBA00022737"/>
    </source>
</evidence>
<evidence type="ECO:0000256" key="1">
    <source>
        <dbReference type="ARBA" id="ARBA00004613"/>
    </source>
</evidence>
<proteinExistence type="inferred from homology"/>
<dbReference type="InterPro" id="IPR011009">
    <property type="entry name" value="Kinase-like_dom_sf"/>
</dbReference>
<feature type="compositionally biased region" description="Basic and acidic residues" evidence="6">
    <location>
        <begin position="382"/>
        <end position="398"/>
    </location>
</feature>
<dbReference type="InterPro" id="IPR002902">
    <property type="entry name" value="GNK2"/>
</dbReference>
<dbReference type="CDD" id="cd23509">
    <property type="entry name" value="Gnk2-like"/>
    <property type="match status" value="2"/>
</dbReference>
<dbReference type="InterPro" id="IPR038408">
    <property type="entry name" value="GNK2_sf"/>
</dbReference>
<comment type="caution">
    <text evidence="9">The sequence shown here is derived from an EMBL/GenBank/DDBJ whole genome shotgun (WGS) entry which is preliminary data.</text>
</comment>
<protein>
    <submittedName>
        <fullName evidence="9">Cysteine-rich repeat secretory protein 38</fullName>
    </submittedName>
</protein>
<evidence type="ECO:0000313" key="9">
    <source>
        <dbReference type="EMBL" id="KAK1264226.1"/>
    </source>
</evidence>
<feature type="signal peptide" evidence="7">
    <location>
        <begin position="1"/>
        <end position="23"/>
    </location>
</feature>
<dbReference type="GO" id="GO:0005576">
    <property type="term" value="C:extracellular region"/>
    <property type="evidence" value="ECO:0007669"/>
    <property type="project" value="UniProtKB-SubCell"/>
</dbReference>
<reference evidence="9" key="2">
    <citation type="submission" date="2023-06" db="EMBL/GenBank/DDBJ databases">
        <authorList>
            <person name="Ma L."/>
            <person name="Liu K.-W."/>
            <person name="Li Z."/>
            <person name="Hsiao Y.-Y."/>
            <person name="Qi Y."/>
            <person name="Fu T."/>
            <person name="Tang G."/>
            <person name="Zhang D."/>
            <person name="Sun W.-H."/>
            <person name="Liu D.-K."/>
            <person name="Li Y."/>
            <person name="Chen G.-Z."/>
            <person name="Liu X.-D."/>
            <person name="Liao X.-Y."/>
            <person name="Jiang Y.-T."/>
            <person name="Yu X."/>
            <person name="Hao Y."/>
            <person name="Huang J."/>
            <person name="Zhao X.-W."/>
            <person name="Ke S."/>
            <person name="Chen Y.-Y."/>
            <person name="Wu W.-L."/>
            <person name="Hsu J.-L."/>
            <person name="Lin Y.-F."/>
            <person name="Huang M.-D."/>
            <person name="Li C.-Y."/>
            <person name="Huang L."/>
            <person name="Wang Z.-W."/>
            <person name="Zhao X."/>
            <person name="Zhong W.-Y."/>
            <person name="Peng D.-H."/>
            <person name="Ahmad S."/>
            <person name="Lan S."/>
            <person name="Zhang J.-S."/>
            <person name="Tsai W.-C."/>
            <person name="Van De Peer Y."/>
            <person name="Liu Z.-J."/>
        </authorList>
    </citation>
    <scope>NUCLEOTIDE SEQUENCE</scope>
    <source>
        <strain evidence="9">SCP</strain>
        <tissue evidence="9">Leaves</tissue>
    </source>
</reference>
<dbReference type="PROSITE" id="PS51473">
    <property type="entry name" value="GNK2"/>
    <property type="match status" value="2"/>
</dbReference>
<evidence type="ECO:0000256" key="7">
    <source>
        <dbReference type="SAM" id="SignalP"/>
    </source>
</evidence>
<dbReference type="Gene3D" id="1.10.510.10">
    <property type="entry name" value="Transferase(Phosphotransferase) domain 1"/>
    <property type="match status" value="1"/>
</dbReference>
<comment type="subcellular location">
    <subcellularLocation>
        <location evidence="1">Secreted</location>
    </subcellularLocation>
</comment>
<dbReference type="EMBL" id="JAUJYN010000009">
    <property type="protein sequence ID" value="KAK1264226.1"/>
    <property type="molecule type" value="Genomic_DNA"/>
</dbReference>
<organism evidence="9 10">
    <name type="scientific">Acorus gramineus</name>
    <name type="common">Dwarf sweet flag</name>
    <dbReference type="NCBI Taxonomy" id="55184"/>
    <lineage>
        <taxon>Eukaryota</taxon>
        <taxon>Viridiplantae</taxon>
        <taxon>Streptophyta</taxon>
        <taxon>Embryophyta</taxon>
        <taxon>Tracheophyta</taxon>
        <taxon>Spermatophyta</taxon>
        <taxon>Magnoliopsida</taxon>
        <taxon>Liliopsida</taxon>
        <taxon>Acoraceae</taxon>
        <taxon>Acorus</taxon>
    </lineage>
</organism>
<dbReference type="Gene3D" id="3.30.430.20">
    <property type="entry name" value="Gnk2 domain, C-X8-C-X2-C motif"/>
    <property type="match status" value="2"/>
</dbReference>
<dbReference type="FunFam" id="3.30.430.20:FF:000002">
    <property type="entry name" value="Cysteine-rich receptor-like protein kinase 10"/>
    <property type="match status" value="1"/>
</dbReference>
<evidence type="ECO:0000259" key="8">
    <source>
        <dbReference type="PROSITE" id="PS51473"/>
    </source>
</evidence>
<feature type="region of interest" description="Disordered" evidence="6">
    <location>
        <begin position="367"/>
        <end position="398"/>
    </location>
</feature>
<dbReference type="SUPFAM" id="SSF56112">
    <property type="entry name" value="Protein kinase-like (PK-like)"/>
    <property type="match status" value="1"/>
</dbReference>
<feature type="chain" id="PRO_5043945012" evidence="7">
    <location>
        <begin position="24"/>
        <end position="398"/>
    </location>
</feature>
<sequence length="398" mass="43096">MEALIVSLVILLQTLLTTTPVAAQYNPSASIYQKCPADSTNYTSGSVFQSDLGNLLQSLARQTPSNGGFFNDSTNDNTVYGLAQCRGDLSRTECSDCLARSVTEIIARCPWRKQAVLRFDGCLTRYSDRRFFSTLSTDDSQILYNANNASDQKLLNRQLGRLLNGLATNASLDSSRFAKGEINYTTTDVGKLYGLVQCTKDLSEGDCVSCLRQSIGYLPGCCSGKIGAQVLSTSCYLRYESSPFYSALSPPPPPPGGASPINRNKSNSSKTVIFIVVATTVAVWKHWTAGTTQQLIDKALPEQFPSIEFHRCIHIGLLCVQGNPANRPTMSLVLLMLSSSSFSVPAPSPPGYFLSDESSESVALMRDLENPNGISRGRGKRGGGDTMKEAEKREGAIE</sequence>
<dbReference type="Pfam" id="PF01657">
    <property type="entry name" value="Stress-antifung"/>
    <property type="match status" value="2"/>
</dbReference>
<evidence type="ECO:0000256" key="2">
    <source>
        <dbReference type="ARBA" id="ARBA00022525"/>
    </source>
</evidence>
<reference evidence="9" key="1">
    <citation type="journal article" date="2023" name="Nat. Commun.">
        <title>Diploid and tetraploid genomes of Acorus and the evolution of monocots.</title>
        <authorList>
            <person name="Ma L."/>
            <person name="Liu K.W."/>
            <person name="Li Z."/>
            <person name="Hsiao Y.Y."/>
            <person name="Qi Y."/>
            <person name="Fu T."/>
            <person name="Tang G.D."/>
            <person name="Zhang D."/>
            <person name="Sun W.H."/>
            <person name="Liu D.K."/>
            <person name="Li Y."/>
            <person name="Chen G.Z."/>
            <person name="Liu X.D."/>
            <person name="Liao X.Y."/>
            <person name="Jiang Y.T."/>
            <person name="Yu X."/>
            <person name="Hao Y."/>
            <person name="Huang J."/>
            <person name="Zhao X.W."/>
            <person name="Ke S."/>
            <person name="Chen Y.Y."/>
            <person name="Wu W.L."/>
            <person name="Hsu J.L."/>
            <person name="Lin Y.F."/>
            <person name="Huang M.D."/>
            <person name="Li C.Y."/>
            <person name="Huang L."/>
            <person name="Wang Z.W."/>
            <person name="Zhao X."/>
            <person name="Zhong W.Y."/>
            <person name="Peng D.H."/>
            <person name="Ahmad S."/>
            <person name="Lan S."/>
            <person name="Zhang J.S."/>
            <person name="Tsai W.C."/>
            <person name="Van de Peer Y."/>
            <person name="Liu Z.J."/>
        </authorList>
    </citation>
    <scope>NUCLEOTIDE SEQUENCE</scope>
    <source>
        <strain evidence="9">SCP</strain>
    </source>
</reference>
<evidence type="ECO:0000256" key="5">
    <source>
        <dbReference type="ARBA" id="ARBA00038515"/>
    </source>
</evidence>
<dbReference type="AlphaFoldDB" id="A0AAV9AJB0"/>
<keyword evidence="3 7" id="KW-0732">Signal</keyword>